<evidence type="ECO:0000313" key="2">
    <source>
        <dbReference type="Proteomes" id="UP001196097"/>
    </source>
</evidence>
<dbReference type="Proteomes" id="UP001196097">
    <property type="component" value="Chromosome"/>
</dbReference>
<dbReference type="EMBL" id="CP130946">
    <property type="protein sequence ID" value="XRP73585.1"/>
    <property type="molecule type" value="Genomic_DNA"/>
</dbReference>
<organism evidence="1 2">
    <name type="scientific">Acidithiobacillus ferruginosus</name>
    <dbReference type="NCBI Taxonomy" id="3063951"/>
    <lineage>
        <taxon>Bacteria</taxon>
        <taxon>Pseudomonadati</taxon>
        <taxon>Pseudomonadota</taxon>
        <taxon>Acidithiobacillia</taxon>
        <taxon>Acidithiobacillales</taxon>
        <taxon>Acidithiobacillaceae</taxon>
        <taxon>Acidithiobacillus</taxon>
    </lineage>
</organism>
<keyword evidence="2" id="KW-1185">Reference proteome</keyword>
<gene>
    <name evidence="1" type="ORF">HF292_002780</name>
</gene>
<reference evidence="1 2" key="1">
    <citation type="journal article" date="2021" name="ISME J.">
        <title>Genomic evolution of the class Acidithiobacillia: deep-branching Proteobacteria living in extreme acidic conditions.</title>
        <authorList>
            <person name="Moya-Beltran A."/>
            <person name="Beard S."/>
            <person name="Rojas-Villalobos C."/>
            <person name="Issotta F."/>
            <person name="Gallardo Y."/>
            <person name="Ulloa R."/>
            <person name="Giaveno A."/>
            <person name="Degli Esposti M."/>
            <person name="Johnson D.B."/>
            <person name="Quatrini R."/>
        </authorList>
    </citation>
    <scope>NUCLEOTIDE SEQUENCE [LARGE SCALE GENOMIC DNA]</scope>
    <source>
        <strain evidence="1 2">CF3</strain>
    </source>
</reference>
<accession>A0ACD5IJA2</accession>
<name>A0ACD5IJA2_9PROT</name>
<evidence type="ECO:0000313" key="1">
    <source>
        <dbReference type="EMBL" id="XRP73585.1"/>
    </source>
</evidence>
<sequence>MISIKPEGLLSTTTRALEDVMPPLDNPAIRTPTAAMLAGVTTRSILRWIEDGTMTGEQCAGRRGATDVVWKVALDSLKGRIPLTLDEQIVQHIIHADEGDPAAKNALGLSFYAAGQYPIAAGWFEAAARQGHVDAMDWLGNCYLQGQGVTRDKALGLKWLSEAAAHGHSIAQRRVDALLPG</sequence>
<protein>
    <submittedName>
        <fullName evidence="1">Tetratricopeptide repeat protein</fullName>
    </submittedName>
</protein>
<proteinExistence type="predicted"/>